<dbReference type="PROSITE" id="PS00036">
    <property type="entry name" value="BZIP_BASIC"/>
    <property type="match status" value="1"/>
</dbReference>
<dbReference type="SUPFAM" id="SSF57959">
    <property type="entry name" value="Leucine zipper domain"/>
    <property type="match status" value="1"/>
</dbReference>
<sequence>MTESRQENSVVSVAETDVPQLVSVSQHQVSVASGQVVPTMAVVQLPGGQTLQVHSVIQAAQPSSVIQTPQMQTIQVGSLPESDTSQESGDSTSDTQKRRELLSRRPSYRKILSDLSSDSPVVSKIEEEKGEEEGTTTINNVPIPTPIYQTTGGQYIAIAQGGGAIQIANGAEHLQSLGLTSSGTGHGTPTIVQYAQTSDGQQFFLPGSQVVVQASGDTYQIRTPTGGLSQGVVVASPVSLPSPQGVAEEATRKREMRLLKNREAARECRRKKKEYVKCLENRVAVLENQNKTLIEELKALKDLYCRKAD</sequence>
<dbReference type="InterPro" id="IPR046347">
    <property type="entry name" value="bZIP_sf"/>
</dbReference>
<feature type="region of interest" description="Disordered" evidence="7">
    <location>
        <begin position="119"/>
        <end position="143"/>
    </location>
</feature>
<dbReference type="Ensembl" id="ENSEBUT00000017315.1">
    <property type="protein sequence ID" value="ENSEBUP00000016738.1"/>
    <property type="gene ID" value="ENSEBUG00000010502.1"/>
</dbReference>
<feature type="coiled-coil region" evidence="6">
    <location>
        <begin position="269"/>
        <end position="303"/>
    </location>
</feature>
<dbReference type="Pfam" id="PF00170">
    <property type="entry name" value="bZIP_1"/>
    <property type="match status" value="1"/>
</dbReference>
<evidence type="ECO:0000256" key="1">
    <source>
        <dbReference type="ARBA" id="ARBA00004123"/>
    </source>
</evidence>
<evidence type="ECO:0000313" key="10">
    <source>
        <dbReference type="Ensembl" id="ENSEBUP00000016738.1"/>
    </source>
</evidence>
<dbReference type="GO" id="GO:1990589">
    <property type="term" value="C:ATF4-CREB1 transcription factor complex"/>
    <property type="evidence" value="ECO:0007669"/>
    <property type="project" value="TreeGrafter"/>
</dbReference>
<dbReference type="InterPro" id="IPR004827">
    <property type="entry name" value="bZIP"/>
</dbReference>
<dbReference type="InterPro" id="IPR001630">
    <property type="entry name" value="Leuzip_CREB"/>
</dbReference>
<dbReference type="Gene3D" id="1.20.5.170">
    <property type="match status" value="1"/>
</dbReference>
<evidence type="ECO:0000259" key="8">
    <source>
        <dbReference type="PROSITE" id="PS50217"/>
    </source>
</evidence>
<dbReference type="CDD" id="cd14690">
    <property type="entry name" value="bZIP_CREB1"/>
    <property type="match status" value="1"/>
</dbReference>
<accession>A0A8C4QKI3</accession>
<name>A0A8C4QKI3_EPTBU</name>
<dbReference type="PROSITE" id="PS50953">
    <property type="entry name" value="KID"/>
    <property type="match status" value="1"/>
</dbReference>
<evidence type="ECO:0000256" key="7">
    <source>
        <dbReference type="SAM" id="MobiDB-lite"/>
    </source>
</evidence>
<evidence type="ECO:0000256" key="4">
    <source>
        <dbReference type="ARBA" id="ARBA00023163"/>
    </source>
</evidence>
<keyword evidence="6" id="KW-0175">Coiled coil</keyword>
<dbReference type="GO" id="GO:0000981">
    <property type="term" value="F:DNA-binding transcription factor activity, RNA polymerase II-specific"/>
    <property type="evidence" value="ECO:0007669"/>
    <property type="project" value="TreeGrafter"/>
</dbReference>
<evidence type="ECO:0000313" key="11">
    <source>
        <dbReference type="Proteomes" id="UP000694388"/>
    </source>
</evidence>
<keyword evidence="11" id="KW-1185">Reference proteome</keyword>
<feature type="compositionally biased region" description="Polar residues" evidence="7">
    <location>
        <begin position="75"/>
        <end position="94"/>
    </location>
</feature>
<evidence type="ECO:0000259" key="9">
    <source>
        <dbReference type="PROSITE" id="PS50953"/>
    </source>
</evidence>
<evidence type="ECO:0000256" key="2">
    <source>
        <dbReference type="ARBA" id="ARBA00023015"/>
    </source>
</evidence>
<organism evidence="10 11">
    <name type="scientific">Eptatretus burgeri</name>
    <name type="common">Inshore hagfish</name>
    <dbReference type="NCBI Taxonomy" id="7764"/>
    <lineage>
        <taxon>Eukaryota</taxon>
        <taxon>Metazoa</taxon>
        <taxon>Chordata</taxon>
        <taxon>Craniata</taxon>
        <taxon>Vertebrata</taxon>
        <taxon>Cyclostomata</taxon>
        <taxon>Myxini</taxon>
        <taxon>Myxiniformes</taxon>
        <taxon>Myxinidae</taxon>
        <taxon>Eptatretinae</taxon>
        <taxon>Eptatretus</taxon>
    </lineage>
</organism>
<dbReference type="Pfam" id="PF02173">
    <property type="entry name" value="pKID"/>
    <property type="match status" value="1"/>
</dbReference>
<reference evidence="10" key="1">
    <citation type="submission" date="2025-08" db="UniProtKB">
        <authorList>
            <consortium name="Ensembl"/>
        </authorList>
    </citation>
    <scope>IDENTIFICATION</scope>
</reference>
<dbReference type="InterPro" id="IPR003102">
    <property type="entry name" value="CREB1-like_pKID"/>
</dbReference>
<dbReference type="FunFam" id="1.20.5.170:FF:000003">
    <property type="entry name" value="cAMP-responsive element modulator isoform X2"/>
    <property type="match status" value="1"/>
</dbReference>
<evidence type="ECO:0000256" key="3">
    <source>
        <dbReference type="ARBA" id="ARBA00023125"/>
    </source>
</evidence>
<keyword evidence="2" id="KW-0805">Transcription regulation</keyword>
<keyword evidence="3" id="KW-0238">DNA-binding</keyword>
<dbReference type="OMA" id="IANGAEH"/>
<dbReference type="Proteomes" id="UP000694388">
    <property type="component" value="Unplaced"/>
</dbReference>
<dbReference type="PROSITE" id="PS50217">
    <property type="entry name" value="BZIP"/>
    <property type="match status" value="1"/>
</dbReference>
<feature type="domain" description="KID" evidence="9">
    <location>
        <begin position="75"/>
        <end position="134"/>
    </location>
</feature>
<dbReference type="SMART" id="SM00338">
    <property type="entry name" value="BRLZ"/>
    <property type="match status" value="1"/>
</dbReference>
<comment type="subcellular location">
    <subcellularLocation>
        <location evidence="1">Nucleus</location>
    </subcellularLocation>
</comment>
<dbReference type="GO" id="GO:0000978">
    <property type="term" value="F:RNA polymerase II cis-regulatory region sequence-specific DNA binding"/>
    <property type="evidence" value="ECO:0007669"/>
    <property type="project" value="TreeGrafter"/>
</dbReference>
<dbReference type="PANTHER" id="PTHR45879">
    <property type="entry name" value="CYCLIC AMP RESPONSE ELEMENT-BINDING PROTEIN B"/>
    <property type="match status" value="1"/>
</dbReference>
<keyword evidence="4" id="KW-0804">Transcription</keyword>
<feature type="domain" description="BZIP" evidence="8">
    <location>
        <begin position="251"/>
        <end position="302"/>
    </location>
</feature>
<feature type="region of interest" description="Disordered" evidence="7">
    <location>
        <begin position="75"/>
        <end position="105"/>
    </location>
</feature>
<dbReference type="GeneTree" id="ENSGT00940000155408"/>
<reference evidence="10" key="2">
    <citation type="submission" date="2025-09" db="UniProtKB">
        <authorList>
            <consortium name="Ensembl"/>
        </authorList>
    </citation>
    <scope>IDENTIFICATION</scope>
</reference>
<keyword evidence="5" id="KW-0539">Nucleus</keyword>
<evidence type="ECO:0000256" key="5">
    <source>
        <dbReference type="ARBA" id="ARBA00023242"/>
    </source>
</evidence>
<evidence type="ECO:0000256" key="6">
    <source>
        <dbReference type="SAM" id="Coils"/>
    </source>
</evidence>
<protein>
    <submittedName>
        <fullName evidence="10">cAMP responsive element binding protein 1b</fullName>
    </submittedName>
</protein>
<dbReference type="AlphaFoldDB" id="A0A8C4QKI3"/>
<dbReference type="PRINTS" id="PR00041">
    <property type="entry name" value="LEUZIPPRCREB"/>
</dbReference>
<proteinExistence type="predicted"/>
<dbReference type="PANTHER" id="PTHR45879:SF3">
    <property type="entry name" value="CYCLIC AMP RESPONSE ELEMENT-BINDING PROTEIN B"/>
    <property type="match status" value="1"/>
</dbReference>